<dbReference type="InterPro" id="IPR012677">
    <property type="entry name" value="Nucleotide-bd_a/b_plait_sf"/>
</dbReference>
<keyword evidence="3" id="KW-0378">Hydrolase</keyword>
<keyword evidence="2 7" id="KW-0863">Zinc-finger</keyword>
<evidence type="ECO:0000313" key="12">
    <source>
        <dbReference type="Proteomes" id="UP000078561"/>
    </source>
</evidence>
<dbReference type="SUPFAM" id="SSF54928">
    <property type="entry name" value="RNA-binding domain, RBD"/>
    <property type="match status" value="1"/>
</dbReference>
<feature type="domain" description="RanBP2-type" evidence="10">
    <location>
        <begin position="741"/>
        <end position="770"/>
    </location>
</feature>
<sequence length="1102" mass="121396">MAIDKNDPSTFNHNYVTANGIRMHYVDENASSDKPLLLLHGWPDLWLGWREQIPFLVDLGYRVIVPTLRGFGETDAPYSPDEYGMGTISKDMVGLLDHLQLPTVTVLSHDWGGFVAWRFAQLYPERVVNVASFCTPYGSVLKQYIPLEKVVEFLPNFKYQLHLRSPEAEKEMDENIAPFFGRVFRPIKDSVGPLIDPETGMMVAGRPVIQKHDALSQKVFDYYVDAYTKRGARGGLNWYKQSWNNYDQCKHLEDIVTQPALMVIATEDRALPPAMSEKMHEFIPKLEKHTVAGAGHWVLWERPDECNDILKTWLGKVYPVNSSPKLRVDSDQEEENVTINKKPLLDSPRYDQTTASNTNGNDNDNDNDDQHDAMTMNYAPTIEQDTPLSPYAADCASVETIVPYPYLVLINMEVTCDENPTNPAAVQVSKENAEIIQLSFAIVNSSDMKVVDEQVIHVKPERTPLTQFCTQITGITSDTLASAGTLQDAVEILDSAIQTEILDRQLEFCFVTHGGWLLRIQLSREARDKKLALPGYLAHPRMFDLKQELQRWQGHHPETHLRTTSLKELCDTFQLPLVGHGDSYSGDSDNDKKINDSDIDILATTISVIRYLTKFRYNDVFVHPIDTASDLQQFNNEESLTVHLAGLPYEVTQGELEAWFSSNGLRPARMWMMQMTEQTKPSLSGFVVFTQHEDAVNALLLNGRSFVDRVIEVSPSSDRVVEAAAAILLPFPLQAKARQVRPGDWNCPNCSFHNFASRRHCFKCNAENPSHTSSAIATGGAPTGPAGASGAELMANTPNGTPSSNSGLPPPPPSSSSTLSSSTQPQAYTSTVAHHTPGSHHQSTPFTSGDWICASATCGFLNYSSRAQCLKCGSYRPNNTGNVPPATPSSQNAGFTSHHQYHPPRPHHPANFRPGDWFCSCGFQNFASRMSCLRCLAPNPASTPSQPPTFGTAVGSSDGSVASLGSYGYDNGAANASYGGNAYTSSYGTPPAGNTMAPGTGGHGFRIGDWYCPNCNSHNFASRFQCLKCHTTKPYTQAQSNPATTYSGAATGGYRGPPPMKSGDWVCRNAVCGFHNFAKRTYCGKCNTPNPDSSPYGATADY</sequence>
<dbReference type="Proteomes" id="UP000078561">
    <property type="component" value="Unassembled WGS sequence"/>
</dbReference>
<dbReference type="STRING" id="4829.A0A163KN89"/>
<dbReference type="GO" id="GO:0000175">
    <property type="term" value="F:3'-5'-RNA exonuclease activity"/>
    <property type="evidence" value="ECO:0007669"/>
    <property type="project" value="InterPro"/>
</dbReference>
<dbReference type="InterPro" id="IPR047201">
    <property type="entry name" value="ERI-1_3'hExo-like"/>
</dbReference>
<evidence type="ECO:0000313" key="11">
    <source>
        <dbReference type="EMBL" id="SAM09443.1"/>
    </source>
</evidence>
<dbReference type="Pfam" id="PF00641">
    <property type="entry name" value="Zn_ribbon_RanBP"/>
    <property type="match status" value="4"/>
</dbReference>
<dbReference type="SUPFAM" id="SSF53474">
    <property type="entry name" value="alpha/beta-Hydrolases"/>
    <property type="match status" value="1"/>
</dbReference>
<dbReference type="SUPFAM" id="SSF53098">
    <property type="entry name" value="Ribonuclease H-like"/>
    <property type="match status" value="1"/>
</dbReference>
<dbReference type="PANTHER" id="PTHR43329">
    <property type="entry name" value="EPOXIDE HYDROLASE"/>
    <property type="match status" value="1"/>
</dbReference>
<dbReference type="OrthoDB" id="448399at2759"/>
<organism evidence="11">
    <name type="scientific">Absidia glauca</name>
    <name type="common">Pin mould</name>
    <dbReference type="NCBI Taxonomy" id="4829"/>
    <lineage>
        <taxon>Eukaryota</taxon>
        <taxon>Fungi</taxon>
        <taxon>Fungi incertae sedis</taxon>
        <taxon>Mucoromycota</taxon>
        <taxon>Mucoromycotina</taxon>
        <taxon>Mucoromycetes</taxon>
        <taxon>Mucorales</taxon>
        <taxon>Cunninghamellaceae</taxon>
        <taxon>Absidia</taxon>
    </lineage>
</organism>
<keyword evidence="6" id="KW-0694">RNA-binding</keyword>
<dbReference type="InterPro" id="IPR035979">
    <property type="entry name" value="RBD_domain_sf"/>
</dbReference>
<dbReference type="InterPro" id="IPR012337">
    <property type="entry name" value="RNaseH-like_sf"/>
</dbReference>
<dbReference type="Gene3D" id="3.40.50.1820">
    <property type="entry name" value="alpha/beta hydrolase"/>
    <property type="match status" value="1"/>
</dbReference>
<accession>A0A163KN89</accession>
<evidence type="ECO:0000259" key="10">
    <source>
        <dbReference type="PROSITE" id="PS50199"/>
    </source>
</evidence>
<evidence type="ECO:0000256" key="4">
    <source>
        <dbReference type="ARBA" id="ARBA00022833"/>
    </source>
</evidence>
<evidence type="ECO:0000256" key="3">
    <source>
        <dbReference type="ARBA" id="ARBA00022801"/>
    </source>
</evidence>
<feature type="compositionally biased region" description="Polar residues" evidence="8">
    <location>
        <begin position="823"/>
        <end position="844"/>
    </location>
</feature>
<dbReference type="CDD" id="cd06133">
    <property type="entry name" value="ERI-1_3'hExo_like"/>
    <property type="match status" value="1"/>
</dbReference>
<proteinExistence type="inferred from homology"/>
<keyword evidence="1" id="KW-0479">Metal-binding</keyword>
<feature type="domain" description="RRM" evidence="9">
    <location>
        <begin position="640"/>
        <end position="718"/>
    </location>
</feature>
<dbReference type="Pfam" id="PF00561">
    <property type="entry name" value="Abhydrolase_1"/>
    <property type="match status" value="1"/>
</dbReference>
<dbReference type="AlphaFoldDB" id="A0A163KN89"/>
<dbReference type="InterPro" id="IPR000073">
    <property type="entry name" value="AB_hydrolase_1"/>
</dbReference>
<dbReference type="Pfam" id="PF00076">
    <property type="entry name" value="RRM_1"/>
    <property type="match status" value="1"/>
</dbReference>
<keyword evidence="12" id="KW-1185">Reference proteome</keyword>
<feature type="region of interest" description="Disordered" evidence="8">
    <location>
        <begin position="324"/>
        <end position="373"/>
    </location>
</feature>
<dbReference type="PRINTS" id="PR00412">
    <property type="entry name" value="EPOXHYDRLASE"/>
</dbReference>
<dbReference type="PROSITE" id="PS50199">
    <property type="entry name" value="ZF_RANBP2_2"/>
    <property type="match status" value="5"/>
</dbReference>
<evidence type="ECO:0000256" key="1">
    <source>
        <dbReference type="ARBA" id="ARBA00022723"/>
    </source>
</evidence>
<dbReference type="Gene3D" id="3.30.70.330">
    <property type="match status" value="1"/>
</dbReference>
<feature type="compositionally biased region" description="Polar residues" evidence="8">
    <location>
        <begin position="882"/>
        <end position="897"/>
    </location>
</feature>
<gene>
    <name evidence="11" type="primary">ABSGL_15119.1 scaffold 15162</name>
</gene>
<dbReference type="SMART" id="SM00547">
    <property type="entry name" value="ZnF_RBZ"/>
    <property type="match status" value="5"/>
</dbReference>
<feature type="domain" description="RanBP2-type" evidence="10">
    <location>
        <begin position="1061"/>
        <end position="1092"/>
    </location>
</feature>
<feature type="domain" description="RanBP2-type" evidence="10">
    <location>
        <begin position="847"/>
        <end position="878"/>
    </location>
</feature>
<dbReference type="InterPro" id="IPR001876">
    <property type="entry name" value="Znf_RanBP2"/>
</dbReference>
<dbReference type="InterPro" id="IPR013520">
    <property type="entry name" value="Ribonucl_H"/>
</dbReference>
<dbReference type="Gene3D" id="4.10.1060.10">
    <property type="entry name" value="Zinc finger, RanBP2-type"/>
    <property type="match status" value="5"/>
</dbReference>
<dbReference type="PROSITE" id="PS01358">
    <property type="entry name" value="ZF_RANBP2_1"/>
    <property type="match status" value="4"/>
</dbReference>
<evidence type="ECO:0000256" key="5">
    <source>
        <dbReference type="ARBA" id="ARBA00038334"/>
    </source>
</evidence>
<dbReference type="InterPro" id="IPR036443">
    <property type="entry name" value="Znf_RanBP2_sf"/>
</dbReference>
<dbReference type="SMART" id="SM00360">
    <property type="entry name" value="RRM"/>
    <property type="match status" value="1"/>
</dbReference>
<keyword evidence="4" id="KW-0862">Zinc</keyword>
<evidence type="ECO:0000256" key="8">
    <source>
        <dbReference type="SAM" id="MobiDB-lite"/>
    </source>
</evidence>
<dbReference type="SUPFAM" id="SSF90209">
    <property type="entry name" value="Ran binding protein zinc finger-like"/>
    <property type="match status" value="5"/>
</dbReference>
<dbReference type="EMBL" id="LT555008">
    <property type="protein sequence ID" value="SAM09443.1"/>
    <property type="molecule type" value="Genomic_DNA"/>
</dbReference>
<dbReference type="FunCoup" id="A0A163KN89">
    <property type="interactions" value="74"/>
</dbReference>
<comment type="similarity">
    <text evidence="5">Belongs to the AB hydrolase superfamily. Epoxide hydrolase family.</text>
</comment>
<feature type="region of interest" description="Disordered" evidence="8">
    <location>
        <begin position="882"/>
        <end position="907"/>
    </location>
</feature>
<feature type="region of interest" description="Disordered" evidence="8">
    <location>
        <begin position="775"/>
        <end position="844"/>
    </location>
</feature>
<dbReference type="GO" id="GO:0003723">
    <property type="term" value="F:RNA binding"/>
    <property type="evidence" value="ECO:0007669"/>
    <property type="project" value="UniProtKB-UniRule"/>
</dbReference>
<name>A0A163KN89_ABSGL</name>
<evidence type="ECO:0000256" key="6">
    <source>
        <dbReference type="PROSITE-ProRule" id="PRU00176"/>
    </source>
</evidence>
<feature type="compositionally biased region" description="Low complexity" evidence="8">
    <location>
        <begin position="775"/>
        <end position="791"/>
    </location>
</feature>
<feature type="domain" description="RanBP2-type" evidence="10">
    <location>
        <begin position="1006"/>
        <end position="1035"/>
    </location>
</feature>
<feature type="compositionally biased region" description="Low complexity" evidence="8">
    <location>
        <begin position="798"/>
        <end position="807"/>
    </location>
</feature>
<dbReference type="InterPro" id="IPR036397">
    <property type="entry name" value="RNaseH_sf"/>
</dbReference>
<dbReference type="GO" id="GO:0008270">
    <property type="term" value="F:zinc ion binding"/>
    <property type="evidence" value="ECO:0007669"/>
    <property type="project" value="UniProtKB-KW"/>
</dbReference>
<dbReference type="InterPro" id="IPR029058">
    <property type="entry name" value="AB_hydrolase_fold"/>
</dbReference>
<dbReference type="PROSITE" id="PS50102">
    <property type="entry name" value="RRM"/>
    <property type="match status" value="1"/>
</dbReference>
<evidence type="ECO:0000259" key="9">
    <source>
        <dbReference type="PROSITE" id="PS50102"/>
    </source>
</evidence>
<dbReference type="InterPro" id="IPR000504">
    <property type="entry name" value="RRM_dom"/>
</dbReference>
<protein>
    <submittedName>
        <fullName evidence="11">Uncharacterized protein</fullName>
    </submittedName>
</protein>
<dbReference type="InParanoid" id="A0A163KN89"/>
<feature type="domain" description="RanBP2-type" evidence="10">
    <location>
        <begin position="913"/>
        <end position="941"/>
    </location>
</feature>
<dbReference type="Gene3D" id="3.30.420.10">
    <property type="entry name" value="Ribonuclease H-like superfamily/Ribonuclease H"/>
    <property type="match status" value="1"/>
</dbReference>
<dbReference type="Pfam" id="PF00929">
    <property type="entry name" value="RNase_T"/>
    <property type="match status" value="1"/>
</dbReference>
<dbReference type="InterPro" id="IPR000639">
    <property type="entry name" value="Epox_hydrolase-like"/>
</dbReference>
<evidence type="ECO:0000256" key="7">
    <source>
        <dbReference type="PROSITE-ProRule" id="PRU00322"/>
    </source>
</evidence>
<dbReference type="SMART" id="SM00479">
    <property type="entry name" value="EXOIII"/>
    <property type="match status" value="1"/>
</dbReference>
<evidence type="ECO:0000256" key="2">
    <source>
        <dbReference type="ARBA" id="ARBA00022771"/>
    </source>
</evidence>
<reference evidence="11" key="1">
    <citation type="submission" date="2016-04" db="EMBL/GenBank/DDBJ databases">
        <authorList>
            <person name="Evans L.H."/>
            <person name="Alamgir A."/>
            <person name="Owens N."/>
            <person name="Weber N.D."/>
            <person name="Virtaneva K."/>
            <person name="Barbian K."/>
            <person name="Babar A."/>
            <person name="Rosenke K."/>
        </authorList>
    </citation>
    <scope>NUCLEOTIDE SEQUENCE [LARGE SCALE GENOMIC DNA]</scope>
    <source>
        <strain evidence="11">CBS 101.48</strain>
    </source>
</reference>